<dbReference type="OrthoDB" id="5340910at2759"/>
<feature type="transmembrane region" description="Helical" evidence="4">
    <location>
        <begin position="119"/>
        <end position="143"/>
    </location>
</feature>
<reference evidence="6" key="1">
    <citation type="journal article" date="2014" name="Genome Announc.">
        <title>Genome sequence of the yeast Cyberlindnera fabianii (Hansenula fabianii).</title>
        <authorList>
            <person name="Freel K.C."/>
            <person name="Sarilar V."/>
            <person name="Neuveglise C."/>
            <person name="Devillers H."/>
            <person name="Friedrich A."/>
            <person name="Schacherer J."/>
        </authorList>
    </citation>
    <scope>NUCLEOTIDE SEQUENCE</scope>
    <source>
        <strain evidence="6">YJS4271</strain>
    </source>
</reference>
<keyword evidence="4" id="KW-1133">Transmembrane helix</keyword>
<feature type="region of interest" description="Disordered" evidence="3">
    <location>
        <begin position="344"/>
        <end position="364"/>
    </location>
</feature>
<evidence type="ECO:0000259" key="5">
    <source>
        <dbReference type="PROSITE" id="PS50002"/>
    </source>
</evidence>
<dbReference type="Gene3D" id="2.30.30.40">
    <property type="entry name" value="SH3 Domains"/>
    <property type="match status" value="1"/>
</dbReference>
<gene>
    <name evidence="6" type="ORF">CYFA0S_10e03246g</name>
</gene>
<dbReference type="VEuPathDB" id="FungiDB:BON22_1273"/>
<evidence type="ECO:0000256" key="2">
    <source>
        <dbReference type="PROSITE-ProRule" id="PRU00192"/>
    </source>
</evidence>
<evidence type="ECO:0000256" key="1">
    <source>
        <dbReference type="ARBA" id="ARBA00022443"/>
    </source>
</evidence>
<feature type="region of interest" description="Disordered" evidence="3">
    <location>
        <begin position="216"/>
        <end position="240"/>
    </location>
</feature>
<evidence type="ECO:0000313" key="6">
    <source>
        <dbReference type="EMBL" id="CDR42867.1"/>
    </source>
</evidence>
<dbReference type="PROSITE" id="PS50002">
    <property type="entry name" value="SH3"/>
    <property type="match status" value="1"/>
</dbReference>
<dbReference type="EMBL" id="LK052895">
    <property type="protein sequence ID" value="CDR42867.1"/>
    <property type="molecule type" value="Genomic_DNA"/>
</dbReference>
<keyword evidence="4" id="KW-0472">Membrane</keyword>
<dbReference type="SUPFAM" id="SSF50044">
    <property type="entry name" value="SH3-domain"/>
    <property type="match status" value="1"/>
</dbReference>
<organism evidence="6">
    <name type="scientific">Cyberlindnera fabianii</name>
    <name type="common">Yeast</name>
    <name type="synonym">Hansenula fabianii</name>
    <dbReference type="NCBI Taxonomy" id="36022"/>
    <lineage>
        <taxon>Eukaryota</taxon>
        <taxon>Fungi</taxon>
        <taxon>Dikarya</taxon>
        <taxon>Ascomycota</taxon>
        <taxon>Saccharomycotina</taxon>
        <taxon>Saccharomycetes</taxon>
        <taxon>Phaffomycetales</taxon>
        <taxon>Phaffomycetaceae</taxon>
        <taxon>Cyberlindnera</taxon>
    </lineage>
</organism>
<feature type="domain" description="SH3" evidence="5">
    <location>
        <begin position="402"/>
        <end position="477"/>
    </location>
</feature>
<dbReference type="InterPro" id="IPR001452">
    <property type="entry name" value="SH3_domain"/>
</dbReference>
<dbReference type="PhylomeDB" id="A0A061B5B6"/>
<keyword evidence="1 2" id="KW-0728">SH3 domain</keyword>
<keyword evidence="4" id="KW-0812">Transmembrane</keyword>
<proteinExistence type="predicted"/>
<protein>
    <submittedName>
        <fullName evidence="6">CYFA0S10e03246g1_1</fullName>
    </submittedName>
</protein>
<dbReference type="InterPro" id="IPR036028">
    <property type="entry name" value="SH3-like_dom_sf"/>
</dbReference>
<name>A0A061B5B6_CYBFA</name>
<sequence>MTTTTTLDLYTTMTTQAEVTQTAIIRGILDVTVTAASSEGYKSSVLADDEGITLLNKLVTVSTETTSQPSATTVSTIRTSSTSTTTAAAESTSSSSSSSFANGGILLQGTRSSGHNANVGLVIGIPIAVVGSVLVILAAWYYIRNRRQRVRNADDRFHSSYDEKFNYKISPNQSTSPYNLRSVYQVRAKAAPESQAANSYFASMGAPVVPGIHNKNKSNNSFSQSELSLKDPQTGPVRNSKWNLNTPLSKWFAKHSQSMSSASSRGSLSTAPFSPIVALKEFKLNRSRRDEIDEKSPILPRFPEMTYHPQTYHSTSQSISSKTSNLSHQQVPVDFTKQFSVPKLQPVSHEKKKKKRKHQGKALNDKPLPLKPLFNVSQLTGLEKRVCDRIIPTTPVPDLKKRDNAVYQVIQSYEKNLADELDIEKGEYIKVLARHTDGWCLVEKVDIDGTVLDMSSATYLNDNRGVVPEMCLRKIKS</sequence>
<accession>A0A061B5B6</accession>
<evidence type="ECO:0000256" key="4">
    <source>
        <dbReference type="SAM" id="Phobius"/>
    </source>
</evidence>
<dbReference type="Pfam" id="PF00018">
    <property type="entry name" value="SH3_1"/>
    <property type="match status" value="1"/>
</dbReference>
<feature type="region of interest" description="Disordered" evidence="3">
    <location>
        <begin position="69"/>
        <end position="100"/>
    </location>
</feature>
<evidence type="ECO:0000256" key="3">
    <source>
        <dbReference type="SAM" id="MobiDB-lite"/>
    </source>
</evidence>
<feature type="compositionally biased region" description="Basic residues" evidence="3">
    <location>
        <begin position="350"/>
        <end position="360"/>
    </location>
</feature>
<dbReference type="SMART" id="SM00326">
    <property type="entry name" value="SH3"/>
    <property type="match status" value="1"/>
</dbReference>
<dbReference type="AlphaFoldDB" id="A0A061B5B6"/>
<feature type="compositionally biased region" description="Low complexity" evidence="3">
    <location>
        <begin position="70"/>
        <end position="99"/>
    </location>
</feature>